<dbReference type="SUPFAM" id="SSF55729">
    <property type="entry name" value="Acyl-CoA N-acyltransferases (Nat)"/>
    <property type="match status" value="1"/>
</dbReference>
<dbReference type="EC" id="2.3.1.-" evidence="4"/>
<protein>
    <submittedName>
        <fullName evidence="4">Acetyltransferase, GNAT family protein 6</fullName>
        <ecNumber evidence="4">2.3.1.-</ecNumber>
    </submittedName>
</protein>
<evidence type="ECO:0000313" key="4">
    <source>
        <dbReference type="EMBL" id="ADP15262.1"/>
    </source>
</evidence>
<accession>E3HFH3</accession>
<evidence type="ECO:0000259" key="3">
    <source>
        <dbReference type="PROSITE" id="PS51186"/>
    </source>
</evidence>
<feature type="domain" description="N-acetyltransferase" evidence="3">
    <location>
        <begin position="2"/>
        <end position="152"/>
    </location>
</feature>
<proteinExistence type="predicted"/>
<dbReference type="PANTHER" id="PTHR43800:SF1">
    <property type="entry name" value="PEPTIDYL-LYSINE N-ACETYLTRANSFERASE YJAB"/>
    <property type="match status" value="1"/>
</dbReference>
<reference evidence="4 5" key="1">
    <citation type="journal article" date="2011" name="J. Bacteriol.">
        <title>Complete genome sequence of the haloaromatic acid-degrading bacterium Achromobacter xylosoxidans A8.</title>
        <authorList>
            <person name="Strnad H."/>
            <person name="Ridl J."/>
            <person name="Paces J."/>
            <person name="Kolar M."/>
            <person name="Vlcek C."/>
            <person name="Paces V."/>
        </authorList>
    </citation>
    <scope>NUCLEOTIDE SEQUENCE [LARGE SCALE GENOMIC DNA]</scope>
    <source>
        <strain evidence="4 5">A8</strain>
    </source>
</reference>
<dbReference type="CDD" id="cd04301">
    <property type="entry name" value="NAT_SF"/>
    <property type="match status" value="1"/>
</dbReference>
<dbReference type="RefSeq" id="WP_013392595.1">
    <property type="nucleotide sequence ID" value="NC_014640.1"/>
</dbReference>
<dbReference type="HOGENOM" id="CLU_096760_0_0_4"/>
<dbReference type="InterPro" id="IPR000182">
    <property type="entry name" value="GNAT_dom"/>
</dbReference>
<dbReference type="PANTHER" id="PTHR43800">
    <property type="entry name" value="PEPTIDYL-LYSINE N-ACETYLTRANSFERASE YJAB"/>
    <property type="match status" value="1"/>
</dbReference>
<dbReference type="Gene3D" id="3.40.630.30">
    <property type="match status" value="1"/>
</dbReference>
<sequence>MPMIRLARPSDLASLADIERSAARRFLDTHMAWAAGGDTAPQAELAQAQAAGLLWVAESEGLPAGFALTRPMDGDLYLAEMAVALPWQGRGLGRALLRAVCAHARTAGCYRSVVLTTDRELSWNRPFYLRQGFAEVPAEELSPGLRARLRHEAAMGFDPALRCAMTYPLAP</sequence>
<dbReference type="Pfam" id="PF00583">
    <property type="entry name" value="Acetyltransf_1"/>
    <property type="match status" value="1"/>
</dbReference>
<dbReference type="EMBL" id="CP002287">
    <property type="protein sequence ID" value="ADP15262.1"/>
    <property type="molecule type" value="Genomic_DNA"/>
</dbReference>
<keyword evidence="1 4" id="KW-0808">Transferase</keyword>
<evidence type="ECO:0000256" key="1">
    <source>
        <dbReference type="ARBA" id="ARBA00022679"/>
    </source>
</evidence>
<dbReference type="GO" id="GO:0016747">
    <property type="term" value="F:acyltransferase activity, transferring groups other than amino-acyl groups"/>
    <property type="evidence" value="ECO:0007669"/>
    <property type="project" value="InterPro"/>
</dbReference>
<dbReference type="AlphaFoldDB" id="E3HFH3"/>
<dbReference type="STRING" id="762376.AXYL_01929"/>
<dbReference type="InterPro" id="IPR016181">
    <property type="entry name" value="Acyl_CoA_acyltransferase"/>
</dbReference>
<evidence type="ECO:0000256" key="2">
    <source>
        <dbReference type="ARBA" id="ARBA00023315"/>
    </source>
</evidence>
<evidence type="ECO:0000313" key="5">
    <source>
        <dbReference type="Proteomes" id="UP000006876"/>
    </source>
</evidence>
<dbReference type="PROSITE" id="PS51186">
    <property type="entry name" value="GNAT"/>
    <property type="match status" value="1"/>
</dbReference>
<name>E3HFH3_ACHXA</name>
<organism evidence="4 5">
    <name type="scientific">Achromobacter xylosoxidans (strain A8)</name>
    <dbReference type="NCBI Taxonomy" id="762376"/>
    <lineage>
        <taxon>Bacteria</taxon>
        <taxon>Pseudomonadati</taxon>
        <taxon>Pseudomonadota</taxon>
        <taxon>Betaproteobacteria</taxon>
        <taxon>Burkholderiales</taxon>
        <taxon>Alcaligenaceae</taxon>
        <taxon>Achromobacter</taxon>
    </lineage>
</organism>
<gene>
    <name evidence="4" type="ordered locus">AXYL_01929</name>
</gene>
<dbReference type="KEGG" id="axy:AXYL_01929"/>
<keyword evidence="2 4" id="KW-0012">Acyltransferase</keyword>
<dbReference type="eggNOG" id="COG0456">
    <property type="taxonomic scope" value="Bacteria"/>
</dbReference>
<dbReference type="Proteomes" id="UP000006876">
    <property type="component" value="Chromosome"/>
</dbReference>